<evidence type="ECO:0000313" key="7">
    <source>
        <dbReference type="EMBL" id="KFX68479.1"/>
    </source>
</evidence>
<dbReference type="FunFam" id="1.10.45.10:FF:000001">
    <property type="entry name" value="D-lactate dehydrogenase mitochondrial"/>
    <property type="match status" value="1"/>
</dbReference>
<dbReference type="Pfam" id="PF02913">
    <property type="entry name" value="FAD-oxidase_C"/>
    <property type="match status" value="1"/>
</dbReference>
<comment type="cofactor">
    <cofactor evidence="1">
        <name>FAD</name>
        <dbReference type="ChEBI" id="CHEBI:57692"/>
    </cofactor>
</comment>
<dbReference type="Gene3D" id="1.10.45.10">
    <property type="entry name" value="Vanillyl-alcohol Oxidase, Chain A, domain 4"/>
    <property type="match status" value="1"/>
</dbReference>
<dbReference type="STRING" id="1395571.TMS3_0119750"/>
<dbReference type="Pfam" id="PF01565">
    <property type="entry name" value="FAD_binding_4"/>
    <property type="match status" value="1"/>
</dbReference>
<organism evidence="7 8">
    <name type="scientific">Pseudomonas taeanensis MS-3</name>
    <dbReference type="NCBI Taxonomy" id="1395571"/>
    <lineage>
        <taxon>Bacteria</taxon>
        <taxon>Pseudomonadati</taxon>
        <taxon>Pseudomonadota</taxon>
        <taxon>Gammaproteobacteria</taxon>
        <taxon>Pseudomonadales</taxon>
        <taxon>Pseudomonadaceae</taxon>
        <taxon>Pseudomonas</taxon>
    </lineage>
</organism>
<keyword evidence="4" id="KW-0274">FAD</keyword>
<evidence type="ECO:0000256" key="5">
    <source>
        <dbReference type="ARBA" id="ARBA00023002"/>
    </source>
</evidence>
<proteinExistence type="inferred from homology"/>
<evidence type="ECO:0000313" key="8">
    <source>
        <dbReference type="Proteomes" id="UP000030063"/>
    </source>
</evidence>
<dbReference type="Gene3D" id="3.30.465.10">
    <property type="match status" value="1"/>
</dbReference>
<reference evidence="7 8" key="1">
    <citation type="journal article" date="2014" name="Genome Announc.">
        <title>Draft Genome Sequence of Petroleum Oil-Degrading Marine Bacterium Pseudomonas taeanensis Strain MS-3, Isolated from a Crude Oil-Contaminated Seashore.</title>
        <authorList>
            <person name="Lee S.Y."/>
            <person name="Kim S.H."/>
            <person name="Lee D.G."/>
            <person name="Shin S."/>
            <person name="Yun S.H."/>
            <person name="Choi C.W."/>
            <person name="Chung Y.H."/>
            <person name="Choi J.S."/>
            <person name="Kahng H.Y."/>
            <person name="Kim S.I."/>
        </authorList>
    </citation>
    <scope>NUCLEOTIDE SEQUENCE [LARGE SCALE GENOMIC DNA]</scope>
    <source>
        <strain evidence="7 8">MS-3</strain>
    </source>
</reference>
<evidence type="ECO:0000256" key="2">
    <source>
        <dbReference type="ARBA" id="ARBA00008000"/>
    </source>
</evidence>
<dbReference type="InterPro" id="IPR016164">
    <property type="entry name" value="FAD-linked_Oxase-like_C"/>
</dbReference>
<dbReference type="OrthoDB" id="9811557at2"/>
<dbReference type="GO" id="GO:0022904">
    <property type="term" value="P:respiratory electron transport chain"/>
    <property type="evidence" value="ECO:0007669"/>
    <property type="project" value="TreeGrafter"/>
</dbReference>
<dbReference type="Proteomes" id="UP000030063">
    <property type="component" value="Unassembled WGS sequence"/>
</dbReference>
<dbReference type="InterPro" id="IPR004113">
    <property type="entry name" value="FAD-bd_oxidored_4_C"/>
</dbReference>
<dbReference type="PROSITE" id="PS51387">
    <property type="entry name" value="FAD_PCMH"/>
    <property type="match status" value="1"/>
</dbReference>
<dbReference type="InterPro" id="IPR016169">
    <property type="entry name" value="FAD-bd_PCMH_sub2"/>
</dbReference>
<keyword evidence="3" id="KW-0285">Flavoprotein</keyword>
<dbReference type="RefSeq" id="WP_025166929.1">
    <property type="nucleotide sequence ID" value="NZ_AWSQ01000006.1"/>
</dbReference>
<dbReference type="AlphaFoldDB" id="A0A0A1YIM0"/>
<dbReference type="SUPFAM" id="SSF55103">
    <property type="entry name" value="FAD-linked oxidases, C-terminal domain"/>
    <property type="match status" value="1"/>
</dbReference>
<evidence type="ECO:0000259" key="6">
    <source>
        <dbReference type="PROSITE" id="PS51387"/>
    </source>
</evidence>
<dbReference type="SUPFAM" id="SSF56176">
    <property type="entry name" value="FAD-binding/transporter-associated domain-like"/>
    <property type="match status" value="1"/>
</dbReference>
<evidence type="ECO:0000256" key="3">
    <source>
        <dbReference type="ARBA" id="ARBA00022630"/>
    </source>
</evidence>
<feature type="domain" description="FAD-binding PCMH-type" evidence="6">
    <location>
        <begin position="33"/>
        <end position="213"/>
    </location>
</feature>
<dbReference type="InterPro" id="IPR051264">
    <property type="entry name" value="FAD-oxidored/transferase_4"/>
</dbReference>
<keyword evidence="8" id="KW-1185">Reference proteome</keyword>
<dbReference type="InterPro" id="IPR036318">
    <property type="entry name" value="FAD-bd_PCMH-like_sf"/>
</dbReference>
<comment type="similarity">
    <text evidence="2">Belongs to the FAD-binding oxidoreductase/transferase type 4 family.</text>
</comment>
<dbReference type="PANTHER" id="PTHR43716:SF1">
    <property type="entry name" value="D-2-HYDROXYGLUTARATE DEHYDROGENASE, MITOCHONDRIAL"/>
    <property type="match status" value="1"/>
</dbReference>
<dbReference type="EMBL" id="AWSQ01000006">
    <property type="protein sequence ID" value="KFX68479.1"/>
    <property type="molecule type" value="Genomic_DNA"/>
</dbReference>
<dbReference type="PANTHER" id="PTHR43716">
    <property type="entry name" value="D-2-HYDROXYGLUTARATE DEHYDROGENASE, MITOCHONDRIAL"/>
    <property type="match status" value="1"/>
</dbReference>
<dbReference type="eggNOG" id="COG0277">
    <property type="taxonomic scope" value="Bacteria"/>
</dbReference>
<dbReference type="InterPro" id="IPR016166">
    <property type="entry name" value="FAD-bd_PCMH"/>
</dbReference>
<evidence type="ECO:0000256" key="1">
    <source>
        <dbReference type="ARBA" id="ARBA00001974"/>
    </source>
</evidence>
<dbReference type="Gene3D" id="3.30.70.2740">
    <property type="match status" value="1"/>
</dbReference>
<keyword evidence="5" id="KW-0560">Oxidoreductase</keyword>
<dbReference type="InterPro" id="IPR016171">
    <property type="entry name" value="Vanillyl_alc_oxidase_C-sub2"/>
</dbReference>
<protein>
    <recommendedName>
        <fullName evidence="6">FAD-binding PCMH-type domain-containing protein</fullName>
    </recommendedName>
</protein>
<dbReference type="Gene3D" id="3.30.70.2190">
    <property type="match status" value="1"/>
</dbReference>
<evidence type="ECO:0000256" key="4">
    <source>
        <dbReference type="ARBA" id="ARBA00022827"/>
    </source>
</evidence>
<accession>A0A0A1YIM0</accession>
<dbReference type="Gene3D" id="3.30.43.10">
    <property type="entry name" value="Uridine Diphospho-n-acetylenolpyruvylglucosamine Reductase, domain 2"/>
    <property type="match status" value="1"/>
</dbReference>
<dbReference type="GO" id="GO:0071949">
    <property type="term" value="F:FAD binding"/>
    <property type="evidence" value="ECO:0007669"/>
    <property type="project" value="InterPro"/>
</dbReference>
<sequence length="460" mass="50287">MTELLIALRETLGEKGVLEGEAVRSRQSSYWHRQPMQAQAILRPANSLELSACLRLCHAAGQAVIPLGGNTGLAEATASTAEHMMLSLERMQRIEAVDEVGRTMTVEAGAILQTVQERAAEAGLLFPVDLGARGSCTIGGMLATNAGGFSVMRYGMMRERVLGLEAVLADGTVISSLAGYLKNNTGYDLKQLFVGSEGTLGVISRAVLRLEELPTARTTAMIAVRSFDQMTALLKHLDRTANGALCAFEVMWNEFFLLNTGAHSEHSSPFAEAWPFYVLVEWQGSDEADLRQRFEQALGAAFEEDLLADAVIAQSLNEREALWAIREATEPEERYFGKTQGFDVSLAIRDMDAFVGRLQSDLAELDAHARLLVFGHLADGNLHLTVGMHEPWPSHEQVEQVVYGCVQAFAGAVSAEHGIGLEKKAWLPISRQPAELDLMRLLKRTLDPRGILNPGKIFDL</sequence>
<dbReference type="GO" id="GO:0016491">
    <property type="term" value="F:oxidoreductase activity"/>
    <property type="evidence" value="ECO:0007669"/>
    <property type="project" value="UniProtKB-KW"/>
</dbReference>
<dbReference type="InterPro" id="IPR016167">
    <property type="entry name" value="FAD-bd_PCMH_sub1"/>
</dbReference>
<name>A0A0A1YIM0_9PSED</name>
<gene>
    <name evidence="7" type="ORF">TMS3_0119750</name>
</gene>
<dbReference type="InterPro" id="IPR006094">
    <property type="entry name" value="Oxid_FAD_bind_N"/>
</dbReference>
<comment type="caution">
    <text evidence="7">The sequence shown here is derived from an EMBL/GenBank/DDBJ whole genome shotgun (WGS) entry which is preliminary data.</text>
</comment>